<reference evidence="1 2" key="1">
    <citation type="submission" date="2015-10" db="EMBL/GenBank/DDBJ databases">
        <title>Genome analyses suggest a sexual origin of heterokaryosis in a supposedly ancient asexual fungus.</title>
        <authorList>
            <person name="Ropars J."/>
            <person name="Sedzielewska K."/>
            <person name="Noel J."/>
            <person name="Charron P."/>
            <person name="Farinelli L."/>
            <person name="Marton T."/>
            <person name="Kruger M."/>
            <person name="Pelin A."/>
            <person name="Brachmann A."/>
            <person name="Corradi N."/>
        </authorList>
    </citation>
    <scope>NUCLEOTIDE SEQUENCE [LARGE SCALE GENOMIC DNA]</scope>
    <source>
        <strain evidence="1 2">A4</strain>
    </source>
</reference>
<evidence type="ECO:0000313" key="2">
    <source>
        <dbReference type="Proteomes" id="UP000234323"/>
    </source>
</evidence>
<dbReference type="EMBL" id="LLXI01001386">
    <property type="protein sequence ID" value="PKY53430.1"/>
    <property type="molecule type" value="Genomic_DNA"/>
</dbReference>
<accession>A0A2I1H3H2</accession>
<keyword evidence="2" id="KW-1185">Reference proteome</keyword>
<dbReference type="AlphaFoldDB" id="A0A2I1H3H2"/>
<dbReference type="VEuPathDB" id="FungiDB:FUN_024663"/>
<sequence length="182" mass="21139">MPRENSRIYEKALLSCILDRKFKNTEYSTNNWIRAVELFPQYLAAMKQQNGNEYSISSIKVAFSAIYRYLNQNSVISNCNLYNLYDDKIYKQFWQVHSGKIKYLTDLGYGEKNGLRGGEHFYLMDEDFKKREDGGFDILIYQSKTNQQVEIGNRGKAADNFILPNNPDIIVMKIFVLLPSSG</sequence>
<dbReference type="Proteomes" id="UP000234323">
    <property type="component" value="Unassembled WGS sequence"/>
</dbReference>
<proteinExistence type="predicted"/>
<gene>
    <name evidence="1" type="ORF">RhiirA4_471629</name>
</gene>
<organism evidence="1 2">
    <name type="scientific">Rhizophagus irregularis</name>
    <dbReference type="NCBI Taxonomy" id="588596"/>
    <lineage>
        <taxon>Eukaryota</taxon>
        <taxon>Fungi</taxon>
        <taxon>Fungi incertae sedis</taxon>
        <taxon>Mucoromycota</taxon>
        <taxon>Glomeromycotina</taxon>
        <taxon>Glomeromycetes</taxon>
        <taxon>Glomerales</taxon>
        <taxon>Glomeraceae</taxon>
        <taxon>Rhizophagus</taxon>
    </lineage>
</organism>
<name>A0A2I1H3H2_9GLOM</name>
<evidence type="ECO:0000313" key="1">
    <source>
        <dbReference type="EMBL" id="PKY53430.1"/>
    </source>
</evidence>
<dbReference type="VEuPathDB" id="FungiDB:RhiirFUN_004050"/>
<protein>
    <submittedName>
        <fullName evidence="1">Uncharacterized protein</fullName>
    </submittedName>
</protein>
<comment type="caution">
    <text evidence="1">The sequence shown here is derived from an EMBL/GenBank/DDBJ whole genome shotgun (WGS) entry which is preliminary data.</text>
</comment>